<dbReference type="PIRSF" id="PIRSF008502">
    <property type="entry name" value="UCP008502"/>
    <property type="match status" value="1"/>
</dbReference>
<dbReference type="Pfam" id="PF08002">
    <property type="entry name" value="DUF1697"/>
    <property type="match status" value="1"/>
</dbReference>
<reference evidence="1" key="1">
    <citation type="submission" date="2017-09" db="EMBL/GenBank/DDBJ databases">
        <title>Complete Genome Sequence of ansamitocin-producing Bacterium Actinosynnema pretiosum X47.</title>
        <authorList>
            <person name="Cao G."/>
            <person name="Zong G."/>
            <person name="Zhong C."/>
            <person name="Fu J."/>
        </authorList>
    </citation>
    <scope>NUCLEOTIDE SEQUENCE [LARGE SCALE GENOMIC DNA]</scope>
    <source>
        <strain evidence="1">X47</strain>
    </source>
</reference>
<evidence type="ECO:0000313" key="2">
    <source>
        <dbReference type="Proteomes" id="UP000218505"/>
    </source>
</evidence>
<organism evidence="1 2">
    <name type="scientific">Actinosynnema pretiosum</name>
    <dbReference type="NCBI Taxonomy" id="42197"/>
    <lineage>
        <taxon>Bacteria</taxon>
        <taxon>Bacillati</taxon>
        <taxon>Actinomycetota</taxon>
        <taxon>Actinomycetes</taxon>
        <taxon>Pseudonocardiales</taxon>
        <taxon>Pseudonocardiaceae</taxon>
        <taxon>Actinosynnema</taxon>
    </lineage>
</organism>
<evidence type="ECO:0000313" key="1">
    <source>
        <dbReference type="EMBL" id="ATE55961.1"/>
    </source>
</evidence>
<name>A0A290ZA95_9PSEU</name>
<dbReference type="PANTHER" id="PTHR36439:SF1">
    <property type="entry name" value="DUF1697 DOMAIN-CONTAINING PROTEIN"/>
    <property type="match status" value="1"/>
</dbReference>
<gene>
    <name evidence="1" type="ORF">CNX65_24000</name>
</gene>
<protein>
    <recommendedName>
        <fullName evidence="3">DUF1697 domain-containing protein</fullName>
    </recommendedName>
</protein>
<evidence type="ECO:0008006" key="3">
    <source>
        <dbReference type="Google" id="ProtNLM"/>
    </source>
</evidence>
<dbReference type="AlphaFoldDB" id="A0A290ZA95"/>
<accession>A0A290ZA95</accession>
<dbReference type="EMBL" id="CP023445">
    <property type="protein sequence ID" value="ATE55961.1"/>
    <property type="molecule type" value="Genomic_DNA"/>
</dbReference>
<proteinExistence type="predicted"/>
<dbReference type="SUPFAM" id="SSF160379">
    <property type="entry name" value="SP0830-like"/>
    <property type="match status" value="1"/>
</dbReference>
<dbReference type="InterPro" id="IPR012545">
    <property type="entry name" value="DUF1697"/>
</dbReference>
<sequence length="181" mass="19480">MSARVLLLRGINVGGKNKVPMADLRALLTDLGHTGVSTHLNSGNAIFTPTSATATDEALTVEVEQSIKDRLGLDIGCLIVTHDDLTALIAANPLPEAESEPSRFLVTFLSGPVDPTLFAAIDPTTHLPDRFAAGERAIYQWSPEGVRNSKLTHTYLAKKLNVRVATARNWNTVLALRDKSA</sequence>
<dbReference type="Proteomes" id="UP000218505">
    <property type="component" value="Chromosome"/>
</dbReference>
<keyword evidence="2" id="KW-1185">Reference proteome</keyword>
<dbReference type="PANTHER" id="PTHR36439">
    <property type="entry name" value="BLL4334 PROTEIN"/>
    <property type="match status" value="1"/>
</dbReference>
<dbReference type="Gene3D" id="3.30.70.1280">
    <property type="entry name" value="SP0830-like domains"/>
    <property type="match status" value="1"/>
</dbReference>
<dbReference type="RefSeq" id="WP_096495789.1">
    <property type="nucleotide sequence ID" value="NZ_CP023445.1"/>
</dbReference>
<dbReference type="KEGG" id="apre:CNX65_24000"/>